<organism evidence="1 2">
    <name type="scientific">Dyadobacter pollutisoli</name>
    <dbReference type="NCBI Taxonomy" id="2910158"/>
    <lineage>
        <taxon>Bacteria</taxon>
        <taxon>Pseudomonadati</taxon>
        <taxon>Bacteroidota</taxon>
        <taxon>Cytophagia</taxon>
        <taxon>Cytophagales</taxon>
        <taxon>Spirosomataceae</taxon>
        <taxon>Dyadobacter</taxon>
    </lineage>
</organism>
<reference evidence="1" key="1">
    <citation type="submission" date="2022-11" db="EMBL/GenBank/DDBJ databases">
        <title>Dyadobacter pollutisoli sp. nov., isolated from plastic dumped soil.</title>
        <authorList>
            <person name="Kim J.M."/>
            <person name="Kim K.R."/>
            <person name="Lee J.K."/>
            <person name="Hao L."/>
            <person name="Jeon C.O."/>
        </authorList>
    </citation>
    <scope>NUCLEOTIDE SEQUENCE</scope>
    <source>
        <strain evidence="1">U1</strain>
    </source>
</reference>
<proteinExistence type="predicted"/>
<dbReference type="RefSeq" id="WP_244824044.1">
    <property type="nucleotide sequence ID" value="NZ_CP112998.1"/>
</dbReference>
<evidence type="ECO:0000313" key="2">
    <source>
        <dbReference type="Proteomes" id="UP001164653"/>
    </source>
</evidence>
<dbReference type="KEGG" id="dpf:ON006_25395"/>
<protein>
    <submittedName>
        <fullName evidence="1">Uncharacterized protein</fullName>
    </submittedName>
</protein>
<dbReference type="Proteomes" id="UP001164653">
    <property type="component" value="Chromosome"/>
</dbReference>
<accession>A0A9E8SJP1</accession>
<keyword evidence="2" id="KW-1185">Reference proteome</keyword>
<sequence>MSINLILVVIERKKSFVMAALDLLPEFEADLNRKDKCPYSFALLVNTLDAYPFGVYLFPNNTKTLIHCADSLVSASLAVLWQGELRAADVEKISDLLESALDSICSVKNQFEL</sequence>
<gene>
    <name evidence="1" type="ORF">ON006_25395</name>
</gene>
<dbReference type="EMBL" id="CP112998">
    <property type="protein sequence ID" value="WAC11058.1"/>
    <property type="molecule type" value="Genomic_DNA"/>
</dbReference>
<dbReference type="AlphaFoldDB" id="A0A9E8SJP1"/>
<evidence type="ECO:0000313" key="1">
    <source>
        <dbReference type="EMBL" id="WAC11058.1"/>
    </source>
</evidence>
<name>A0A9E8SJP1_9BACT</name>